<evidence type="ECO:0000256" key="1">
    <source>
        <dbReference type="PROSITE-ProRule" id="PRU00023"/>
    </source>
</evidence>
<reference evidence="3" key="1">
    <citation type="submission" date="2022-12" db="EMBL/GenBank/DDBJ databases">
        <title>Draft genome assemblies for two species of Escallonia (Escalloniales).</title>
        <authorList>
            <person name="Chanderbali A."/>
            <person name="Dervinis C."/>
            <person name="Anghel I."/>
            <person name="Soltis D."/>
            <person name="Soltis P."/>
            <person name="Zapata F."/>
        </authorList>
    </citation>
    <scope>NUCLEOTIDE SEQUENCE</scope>
    <source>
        <strain evidence="3">UCBG92.1500</strain>
        <tissue evidence="3">Leaf</tissue>
    </source>
</reference>
<dbReference type="Pfam" id="PF13962">
    <property type="entry name" value="PGG"/>
    <property type="match status" value="1"/>
</dbReference>
<proteinExistence type="predicted"/>
<evidence type="ECO:0000259" key="2">
    <source>
        <dbReference type="Pfam" id="PF13962"/>
    </source>
</evidence>
<evidence type="ECO:0000313" key="3">
    <source>
        <dbReference type="EMBL" id="KAK2994034.1"/>
    </source>
</evidence>
<dbReference type="PROSITE" id="PS50297">
    <property type="entry name" value="ANK_REP_REGION"/>
    <property type="match status" value="2"/>
</dbReference>
<name>A0AA88UQT7_9ASTE</name>
<comment type="caution">
    <text evidence="3">The sequence shown here is derived from an EMBL/GenBank/DDBJ whole genome shotgun (WGS) entry which is preliminary data.</text>
</comment>
<dbReference type="Pfam" id="PF12796">
    <property type="entry name" value="Ank_2"/>
    <property type="match status" value="2"/>
</dbReference>
<dbReference type="SUPFAM" id="SSF48403">
    <property type="entry name" value="Ankyrin repeat"/>
    <property type="match status" value="1"/>
</dbReference>
<keyword evidence="1" id="KW-0040">ANK repeat</keyword>
<feature type="repeat" description="ANK" evidence="1">
    <location>
        <begin position="66"/>
        <end position="87"/>
    </location>
</feature>
<dbReference type="AlphaFoldDB" id="A0AA88UQT7"/>
<dbReference type="PROSITE" id="PS50088">
    <property type="entry name" value="ANK_REPEAT"/>
    <property type="match status" value="2"/>
</dbReference>
<dbReference type="PANTHER" id="PTHR24128">
    <property type="entry name" value="HOMEOBOX PROTEIN WARIAI"/>
    <property type="match status" value="1"/>
</dbReference>
<organism evidence="3 4">
    <name type="scientific">Escallonia rubra</name>
    <dbReference type="NCBI Taxonomy" id="112253"/>
    <lineage>
        <taxon>Eukaryota</taxon>
        <taxon>Viridiplantae</taxon>
        <taxon>Streptophyta</taxon>
        <taxon>Embryophyta</taxon>
        <taxon>Tracheophyta</taxon>
        <taxon>Spermatophyta</taxon>
        <taxon>Magnoliopsida</taxon>
        <taxon>eudicotyledons</taxon>
        <taxon>Gunneridae</taxon>
        <taxon>Pentapetalae</taxon>
        <taxon>asterids</taxon>
        <taxon>campanulids</taxon>
        <taxon>Escalloniales</taxon>
        <taxon>Escalloniaceae</taxon>
        <taxon>Escallonia</taxon>
    </lineage>
</organism>
<dbReference type="InterPro" id="IPR002110">
    <property type="entry name" value="Ankyrin_rpt"/>
</dbReference>
<feature type="repeat" description="ANK" evidence="1">
    <location>
        <begin position="100"/>
        <end position="134"/>
    </location>
</feature>
<dbReference type="Proteomes" id="UP001187471">
    <property type="component" value="Unassembled WGS sequence"/>
</dbReference>
<dbReference type="SMART" id="SM00248">
    <property type="entry name" value="ANK"/>
    <property type="match status" value="4"/>
</dbReference>
<sequence>MQFEAAIEGGVTSLLRVFQEDPLILDRVINSFEETPLRVAAMRGHGDFVKDILIRKPELAKELDSQRMSPLHWASAKGHVEIVRTLLLVKPDMCFASDRDGRNPLHLAAINGHHQLEALKFLVETGGDHEFVSSKDDDGNTILNLAVADNQTELGYVNSFFRTHKTNVQTIKYLLINNTRLIQDNGIPVLETPAQRGKHMKDIAIGNQCLLEKFLKKQDDWLEKQRSALMVAASLIATMAFQVGVNPPCGVWQESLTSSSQ</sequence>
<evidence type="ECO:0000313" key="4">
    <source>
        <dbReference type="Proteomes" id="UP001187471"/>
    </source>
</evidence>
<feature type="non-terminal residue" evidence="3">
    <location>
        <position position="261"/>
    </location>
</feature>
<dbReference type="Gene3D" id="1.25.40.20">
    <property type="entry name" value="Ankyrin repeat-containing domain"/>
    <property type="match status" value="1"/>
</dbReference>
<accession>A0AA88UQT7</accession>
<gene>
    <name evidence="3" type="ORF">RJ640_018791</name>
</gene>
<dbReference type="EMBL" id="JAVXUO010000248">
    <property type="protein sequence ID" value="KAK2994034.1"/>
    <property type="molecule type" value="Genomic_DNA"/>
</dbReference>
<dbReference type="InterPro" id="IPR026961">
    <property type="entry name" value="PGG_dom"/>
</dbReference>
<protein>
    <recommendedName>
        <fullName evidence="2">PGG domain-containing protein</fullName>
    </recommendedName>
</protein>
<dbReference type="PANTHER" id="PTHR24128:SF101">
    <property type="entry name" value="ANKYRIN REPEAT-CONTAINING PROTEIN BDA1-LIKE"/>
    <property type="match status" value="1"/>
</dbReference>
<feature type="domain" description="PGG" evidence="2">
    <location>
        <begin position="220"/>
        <end position="255"/>
    </location>
</feature>
<dbReference type="InterPro" id="IPR036770">
    <property type="entry name" value="Ankyrin_rpt-contain_sf"/>
</dbReference>
<keyword evidence="4" id="KW-1185">Reference proteome</keyword>